<keyword evidence="4" id="KW-1185">Reference proteome</keyword>
<proteinExistence type="predicted"/>
<evidence type="ECO:0000256" key="1">
    <source>
        <dbReference type="SAM" id="MobiDB-lite"/>
    </source>
</evidence>
<organism evidence="3 4">
    <name type="scientific">Phialocephala subalpina</name>
    <dbReference type="NCBI Taxonomy" id="576137"/>
    <lineage>
        <taxon>Eukaryota</taxon>
        <taxon>Fungi</taxon>
        <taxon>Dikarya</taxon>
        <taxon>Ascomycota</taxon>
        <taxon>Pezizomycotina</taxon>
        <taxon>Leotiomycetes</taxon>
        <taxon>Helotiales</taxon>
        <taxon>Mollisiaceae</taxon>
        <taxon>Phialocephala</taxon>
        <taxon>Phialocephala fortinii species complex</taxon>
    </lineage>
</organism>
<dbReference type="PANTHER" id="PTHR33112:SF16">
    <property type="entry name" value="HETEROKARYON INCOMPATIBILITY DOMAIN-CONTAINING PROTEIN"/>
    <property type="match status" value="1"/>
</dbReference>
<feature type="domain" description="Heterokaryon incompatibility" evidence="2">
    <location>
        <begin position="414"/>
        <end position="573"/>
    </location>
</feature>
<name>A0A1L7WEL6_9HELO</name>
<feature type="compositionally biased region" description="Pro residues" evidence="1">
    <location>
        <begin position="39"/>
        <end position="51"/>
    </location>
</feature>
<evidence type="ECO:0000313" key="3">
    <source>
        <dbReference type="EMBL" id="CZR51221.1"/>
    </source>
</evidence>
<feature type="compositionally biased region" description="Low complexity" evidence="1">
    <location>
        <begin position="23"/>
        <end position="38"/>
    </location>
</feature>
<gene>
    <name evidence="3" type="ORF">PAC_01096</name>
</gene>
<dbReference type="PANTHER" id="PTHR33112">
    <property type="entry name" value="DOMAIN PROTEIN, PUTATIVE-RELATED"/>
    <property type="match status" value="1"/>
</dbReference>
<dbReference type="Proteomes" id="UP000184330">
    <property type="component" value="Unassembled WGS sequence"/>
</dbReference>
<dbReference type="InterPro" id="IPR010730">
    <property type="entry name" value="HET"/>
</dbReference>
<feature type="region of interest" description="Disordered" evidence="1">
    <location>
        <begin position="21"/>
        <end position="58"/>
    </location>
</feature>
<accession>A0A1L7WEL6</accession>
<dbReference type="AlphaFoldDB" id="A0A1L7WEL6"/>
<dbReference type="STRING" id="576137.A0A1L7WEL6"/>
<reference evidence="3 4" key="1">
    <citation type="submission" date="2016-03" db="EMBL/GenBank/DDBJ databases">
        <authorList>
            <person name="Ploux O."/>
        </authorList>
    </citation>
    <scope>NUCLEOTIDE SEQUENCE [LARGE SCALE GENOMIC DNA]</scope>
    <source>
        <strain evidence="3 4">UAMH 11012</strain>
    </source>
</reference>
<evidence type="ECO:0000259" key="2">
    <source>
        <dbReference type="Pfam" id="PF06985"/>
    </source>
</evidence>
<protein>
    <recommendedName>
        <fullName evidence="2">Heterokaryon incompatibility domain-containing protein</fullName>
    </recommendedName>
</protein>
<dbReference type="EMBL" id="FJOG01000001">
    <property type="protein sequence ID" value="CZR51221.1"/>
    <property type="molecule type" value="Genomic_DNA"/>
</dbReference>
<dbReference type="OrthoDB" id="5125733at2759"/>
<sequence>MSELPLRNKCTCHICPLHTKSQNISSNTSTNTSNTPPATLQPPTPPPASPPPDDRKLPSHEFLERRQRSIDSLRDAAVDYPGNNYTELLLNIVADTEESIGIKPGYDNSEKFIEAFQDLVCPDEKSPREMLIVLGYLEEFWGVLGGKVKEMEPCTVEVGDEAYHLLAVKDLPQVTLEALAVLGQREEHSTSLWAEEQQVRRDEWAALVELQERLLSSPRTSQDSKNGFNRQDRESTALYLSCQGFTVWLNLPDVYAYLREPMVGKVPFAKPYSHHSIISNLHDAAKNDCQLCQLIVSQLTYDPFWRRAAVEARPESETLHFRLDNRQHDVVLIPYPVSDDLGSYPLSAKSRRIVSRWISECEQGHEECSINVISEGFLPTRLLDIGPMNGSRDPFLLDSTDHLRRSIGLPPVRYATLSHFWGKTLASQVVTATRNLPQRKKRIRMRTLSKTFADAVRITRSLNQRYLWIDSLCIILDSPEDWALESGQMSDVYSNSSINIATVAAENSEQGCLLQHQLARLDLDLERDPQKDEMIHYSLWLRPLAPLISTSPFDAHFTFWGSALYKRAWCYQEFVLAPRSLLHYKHQIRFSCQAFERAEKWPLKRPRFGSHPTVYAGNLNGLFNGSMLQHLYLEDEEETLAMWHETCTEYSTKELTFKKDKLPAISGLAKRFGEVLGGEYLAGLWKDDLPLALCWSTKSFQDQGGWLERITPYATPTWSWASAMGGIRIWIYPFHGSDKMSWDVEVLDSEVETGMDPYGEVTGGHLELGARVLELFRKRHRDATYSASGRCEKVACWDLQCSVFTLEGFAHDTREGYASGERLWGLFIGTLKNNLIDGGIPVEIKSCAILVLQETSQKGVYERVGLFVGHSKPVQTGGRAEPDYASAFDNLFLTRLITII</sequence>
<evidence type="ECO:0000313" key="4">
    <source>
        <dbReference type="Proteomes" id="UP000184330"/>
    </source>
</evidence>
<dbReference type="Pfam" id="PF06985">
    <property type="entry name" value="HET"/>
    <property type="match status" value="1"/>
</dbReference>